<dbReference type="PANTHER" id="PTHR30011:SF16">
    <property type="entry name" value="C2H2 FINGER DOMAIN TRANSCRIPTION FACTOR (EUROFUNG)-RELATED"/>
    <property type="match status" value="1"/>
</dbReference>
<evidence type="ECO:0000313" key="6">
    <source>
        <dbReference type="EMBL" id="SDX00241.1"/>
    </source>
</evidence>
<dbReference type="GO" id="GO:0004497">
    <property type="term" value="F:monooxygenase activity"/>
    <property type="evidence" value="ECO:0007669"/>
    <property type="project" value="UniProtKB-KW"/>
</dbReference>
<dbReference type="InterPro" id="IPR036661">
    <property type="entry name" value="Luciferase-like_sf"/>
</dbReference>
<dbReference type="SUPFAM" id="SSF51679">
    <property type="entry name" value="Bacterial luciferase-like"/>
    <property type="match status" value="1"/>
</dbReference>
<keyword evidence="2" id="KW-0288">FMN</keyword>
<evidence type="ECO:0000313" key="7">
    <source>
        <dbReference type="Proteomes" id="UP000199515"/>
    </source>
</evidence>
<evidence type="ECO:0000256" key="4">
    <source>
        <dbReference type="ARBA" id="ARBA00023033"/>
    </source>
</evidence>
<accession>A0A1H2Y5C1</accession>
<keyword evidence="4 6" id="KW-0503">Monooxygenase</keyword>
<dbReference type="Gene3D" id="3.20.20.30">
    <property type="entry name" value="Luciferase-like domain"/>
    <property type="match status" value="2"/>
</dbReference>
<organism evidence="6 7">
    <name type="scientific">Amycolatopsis xylanica</name>
    <dbReference type="NCBI Taxonomy" id="589385"/>
    <lineage>
        <taxon>Bacteria</taxon>
        <taxon>Bacillati</taxon>
        <taxon>Actinomycetota</taxon>
        <taxon>Actinomycetes</taxon>
        <taxon>Pseudonocardiales</taxon>
        <taxon>Pseudonocardiaceae</taxon>
        <taxon>Amycolatopsis</taxon>
    </lineage>
</organism>
<protein>
    <submittedName>
        <fullName evidence="6">Luciferase-like monooxygenase</fullName>
    </submittedName>
</protein>
<dbReference type="GO" id="GO:0016705">
    <property type="term" value="F:oxidoreductase activity, acting on paired donors, with incorporation or reduction of molecular oxygen"/>
    <property type="evidence" value="ECO:0007669"/>
    <property type="project" value="InterPro"/>
</dbReference>
<evidence type="ECO:0000259" key="5">
    <source>
        <dbReference type="Pfam" id="PF00296"/>
    </source>
</evidence>
<keyword evidence="3" id="KW-0560">Oxidoreductase</keyword>
<dbReference type="PANTHER" id="PTHR30011">
    <property type="entry name" value="ALKANESULFONATE MONOOXYGENASE-RELATED"/>
    <property type="match status" value="1"/>
</dbReference>
<dbReference type="STRING" id="589385.SAMN05421504_10220"/>
<dbReference type="AlphaFoldDB" id="A0A1H2Y5C1"/>
<dbReference type="Pfam" id="PF00296">
    <property type="entry name" value="Bac_luciferase"/>
    <property type="match status" value="1"/>
</dbReference>
<keyword evidence="1" id="KW-0285">Flavoprotein</keyword>
<proteinExistence type="predicted"/>
<reference evidence="6 7" key="1">
    <citation type="submission" date="2016-10" db="EMBL/GenBank/DDBJ databases">
        <authorList>
            <person name="de Groot N.N."/>
        </authorList>
    </citation>
    <scope>NUCLEOTIDE SEQUENCE [LARGE SCALE GENOMIC DNA]</scope>
    <source>
        <strain evidence="6 7">CPCC 202699</strain>
    </source>
</reference>
<sequence length="264" mass="28614">MKPFRFGIVAGMARDLPTWTELARQAEDLGFDTFLATDPVVDADPLTLLSAAAAVTSTLKLGTFVLADPYRDRRQLAWQVKSLHDITGGRFELGLGVGHPGAGERSVALGGEFPSPAKRLARLSETIGYLKEHAPGPRLLLAGSRPKMLALAAREADTLSFAWRPQTIEAEAKSIVDGFEPGRDVELAMNLTAVAGKPAPWLKQYGIDVQELAESGAVSVLPEDPDHAADTLRRWRAQWGISYITINSGYLQQFAPIVERLVGD</sequence>
<evidence type="ECO:0000256" key="1">
    <source>
        <dbReference type="ARBA" id="ARBA00022630"/>
    </source>
</evidence>
<name>A0A1H2Y5C1_9PSEU</name>
<keyword evidence="7" id="KW-1185">Reference proteome</keyword>
<dbReference type="InterPro" id="IPR051260">
    <property type="entry name" value="Diverse_substr_monoxygenases"/>
</dbReference>
<dbReference type="OrthoDB" id="5241778at2"/>
<evidence type="ECO:0000256" key="2">
    <source>
        <dbReference type="ARBA" id="ARBA00022643"/>
    </source>
</evidence>
<feature type="domain" description="Luciferase-like" evidence="5">
    <location>
        <begin position="15"/>
        <end position="178"/>
    </location>
</feature>
<dbReference type="Proteomes" id="UP000199515">
    <property type="component" value="Unassembled WGS sequence"/>
</dbReference>
<evidence type="ECO:0000256" key="3">
    <source>
        <dbReference type="ARBA" id="ARBA00023002"/>
    </source>
</evidence>
<dbReference type="EMBL" id="FNON01000002">
    <property type="protein sequence ID" value="SDX00241.1"/>
    <property type="molecule type" value="Genomic_DNA"/>
</dbReference>
<gene>
    <name evidence="6" type="ORF">SAMN05421504_10220</name>
</gene>
<dbReference type="InterPro" id="IPR011251">
    <property type="entry name" value="Luciferase-like_dom"/>
</dbReference>
<dbReference type="RefSeq" id="WP_091287965.1">
    <property type="nucleotide sequence ID" value="NZ_FNON01000002.1"/>
</dbReference>